<dbReference type="SMART" id="SM01381">
    <property type="entry name" value="7TM_GPCR_Srsx"/>
    <property type="match status" value="1"/>
</dbReference>
<keyword evidence="2 5" id="KW-0812">Transmembrane</keyword>
<dbReference type="Pfam" id="PF10320">
    <property type="entry name" value="7TM_GPCR_Srsx"/>
    <property type="match status" value="1"/>
</dbReference>
<evidence type="ECO:0008006" key="8">
    <source>
        <dbReference type="Google" id="ProtNLM"/>
    </source>
</evidence>
<dbReference type="SUPFAM" id="SSF81321">
    <property type="entry name" value="Family A G protein-coupled receptor-like"/>
    <property type="match status" value="1"/>
</dbReference>
<dbReference type="InterPro" id="IPR000276">
    <property type="entry name" value="GPCR_Rhodpsn"/>
</dbReference>
<protein>
    <recommendedName>
        <fullName evidence="8">G-protein coupled receptors family 1 profile domain-containing protein</fullName>
    </recommendedName>
</protein>
<reference evidence="6" key="1">
    <citation type="submission" date="2023-07" db="EMBL/GenBank/DDBJ databases">
        <authorList>
            <consortium name="CYATHOMIX"/>
        </authorList>
    </citation>
    <scope>NUCLEOTIDE SEQUENCE</scope>
    <source>
        <strain evidence="6">N/A</strain>
    </source>
</reference>
<dbReference type="Proteomes" id="UP001176961">
    <property type="component" value="Unassembled WGS sequence"/>
</dbReference>
<keyword evidence="7" id="KW-1185">Reference proteome</keyword>
<feature type="transmembrane region" description="Helical" evidence="5">
    <location>
        <begin position="50"/>
        <end position="69"/>
    </location>
</feature>
<comment type="subcellular location">
    <subcellularLocation>
        <location evidence="1">Membrane</location>
    </subcellularLocation>
</comment>
<proteinExistence type="predicted"/>
<dbReference type="AlphaFoldDB" id="A0AA36H3P5"/>
<evidence type="ECO:0000313" key="6">
    <source>
        <dbReference type="EMBL" id="CAJ0603377.1"/>
    </source>
</evidence>
<dbReference type="GO" id="GO:0016020">
    <property type="term" value="C:membrane"/>
    <property type="evidence" value="ECO:0007669"/>
    <property type="project" value="UniProtKB-SubCell"/>
</dbReference>
<dbReference type="Gene3D" id="1.20.1070.10">
    <property type="entry name" value="Rhodopsin 7-helix transmembrane proteins"/>
    <property type="match status" value="1"/>
</dbReference>
<name>A0AA36H3P5_CYLNA</name>
<dbReference type="EMBL" id="CATQJL010000305">
    <property type="protein sequence ID" value="CAJ0603377.1"/>
    <property type="molecule type" value="Genomic_DNA"/>
</dbReference>
<evidence type="ECO:0000256" key="5">
    <source>
        <dbReference type="SAM" id="Phobius"/>
    </source>
</evidence>
<evidence type="ECO:0000313" key="7">
    <source>
        <dbReference type="Proteomes" id="UP001176961"/>
    </source>
</evidence>
<comment type="caution">
    <text evidence="6">The sequence shown here is derived from an EMBL/GenBank/DDBJ whole genome shotgun (WGS) entry which is preliminary data.</text>
</comment>
<evidence type="ECO:0000256" key="4">
    <source>
        <dbReference type="ARBA" id="ARBA00023136"/>
    </source>
</evidence>
<gene>
    <name evidence="6" type="ORF">CYNAS_LOCUS15360</name>
</gene>
<evidence type="ECO:0000256" key="1">
    <source>
        <dbReference type="ARBA" id="ARBA00004370"/>
    </source>
</evidence>
<evidence type="ECO:0000256" key="2">
    <source>
        <dbReference type="ARBA" id="ARBA00022692"/>
    </source>
</evidence>
<evidence type="ECO:0000256" key="3">
    <source>
        <dbReference type="ARBA" id="ARBA00022989"/>
    </source>
</evidence>
<keyword evidence="4 5" id="KW-0472">Membrane</keyword>
<feature type="transmembrane region" description="Helical" evidence="5">
    <location>
        <begin position="89"/>
        <end position="113"/>
    </location>
</feature>
<organism evidence="6 7">
    <name type="scientific">Cylicocyclus nassatus</name>
    <name type="common">Nematode worm</name>
    <dbReference type="NCBI Taxonomy" id="53992"/>
    <lineage>
        <taxon>Eukaryota</taxon>
        <taxon>Metazoa</taxon>
        <taxon>Ecdysozoa</taxon>
        <taxon>Nematoda</taxon>
        <taxon>Chromadorea</taxon>
        <taxon>Rhabditida</taxon>
        <taxon>Rhabditina</taxon>
        <taxon>Rhabditomorpha</taxon>
        <taxon>Strongyloidea</taxon>
        <taxon>Strongylidae</taxon>
        <taxon>Cylicocyclus</taxon>
    </lineage>
</organism>
<keyword evidence="3 5" id="KW-1133">Transmembrane helix</keyword>
<accession>A0AA36H3P5</accession>
<dbReference type="InterPro" id="IPR019424">
    <property type="entry name" value="7TM_GPCR_Srsx"/>
</dbReference>
<feature type="transmembrane region" description="Helical" evidence="5">
    <location>
        <begin position="125"/>
        <end position="144"/>
    </location>
</feature>
<sequence length="184" mass="20532">MSCKVWYVFSHVWLAATFAVIVAALSLSSSSSEEVVCIVTAALRGQVSDIVFDGALVANVLILVCYGLFLRGVRRITIKRKNMTVYRPLILISISVILGWITIISFGVISMLIRLDINNLDVVLVAGLPINLSMAGNFFVYYAVSKQYRKLFDAHLRIRAVKNFLGLREAKPQKGTLFVTNFQR</sequence>
<feature type="transmembrane region" description="Helical" evidence="5">
    <location>
        <begin position="12"/>
        <end position="30"/>
    </location>
</feature>
<dbReference type="GO" id="GO:0004930">
    <property type="term" value="F:G protein-coupled receptor activity"/>
    <property type="evidence" value="ECO:0007669"/>
    <property type="project" value="InterPro"/>
</dbReference>